<dbReference type="EMBL" id="KV425576">
    <property type="protein sequence ID" value="KZT24732.1"/>
    <property type="molecule type" value="Genomic_DNA"/>
</dbReference>
<dbReference type="AlphaFoldDB" id="A0A165S6E6"/>
<sequence length="110" mass="12563">MVVCEMDGASLKLVGIKNLVLEVDTKSIKDMLNNPDLQPNAVEEINKAEAEEEADDWLEKIALYMEGRDDEETMPDMFAVKENNQDTTLCQIQHFLDILEVPREISPQIR</sequence>
<evidence type="ECO:0008006" key="3">
    <source>
        <dbReference type="Google" id="ProtNLM"/>
    </source>
</evidence>
<dbReference type="Proteomes" id="UP000076761">
    <property type="component" value="Unassembled WGS sequence"/>
</dbReference>
<proteinExistence type="predicted"/>
<organism evidence="1 2">
    <name type="scientific">Neolentinus lepideus HHB14362 ss-1</name>
    <dbReference type="NCBI Taxonomy" id="1314782"/>
    <lineage>
        <taxon>Eukaryota</taxon>
        <taxon>Fungi</taxon>
        <taxon>Dikarya</taxon>
        <taxon>Basidiomycota</taxon>
        <taxon>Agaricomycotina</taxon>
        <taxon>Agaricomycetes</taxon>
        <taxon>Gloeophyllales</taxon>
        <taxon>Gloeophyllaceae</taxon>
        <taxon>Neolentinus</taxon>
    </lineage>
</organism>
<name>A0A165S6E6_9AGAM</name>
<keyword evidence="2" id="KW-1185">Reference proteome</keyword>
<evidence type="ECO:0000313" key="1">
    <source>
        <dbReference type="EMBL" id="KZT24732.1"/>
    </source>
</evidence>
<dbReference type="InParanoid" id="A0A165S6E6"/>
<protein>
    <recommendedName>
        <fullName evidence="3">Reverse transcriptase RNase H-like domain-containing protein</fullName>
    </recommendedName>
</protein>
<accession>A0A165S6E6</accession>
<gene>
    <name evidence="1" type="ORF">NEOLEDRAFT_1148536</name>
</gene>
<evidence type="ECO:0000313" key="2">
    <source>
        <dbReference type="Proteomes" id="UP000076761"/>
    </source>
</evidence>
<reference evidence="1 2" key="1">
    <citation type="journal article" date="2016" name="Mol. Biol. Evol.">
        <title>Comparative Genomics of Early-Diverging Mushroom-Forming Fungi Provides Insights into the Origins of Lignocellulose Decay Capabilities.</title>
        <authorList>
            <person name="Nagy L.G."/>
            <person name="Riley R."/>
            <person name="Tritt A."/>
            <person name="Adam C."/>
            <person name="Daum C."/>
            <person name="Floudas D."/>
            <person name="Sun H."/>
            <person name="Yadav J.S."/>
            <person name="Pangilinan J."/>
            <person name="Larsson K.H."/>
            <person name="Matsuura K."/>
            <person name="Barry K."/>
            <person name="Labutti K."/>
            <person name="Kuo R."/>
            <person name="Ohm R.A."/>
            <person name="Bhattacharya S.S."/>
            <person name="Shirouzu T."/>
            <person name="Yoshinaga Y."/>
            <person name="Martin F.M."/>
            <person name="Grigoriev I.V."/>
            <person name="Hibbett D.S."/>
        </authorList>
    </citation>
    <scope>NUCLEOTIDE SEQUENCE [LARGE SCALE GENOMIC DNA]</scope>
    <source>
        <strain evidence="1 2">HHB14362 ss-1</strain>
    </source>
</reference>